<dbReference type="SUPFAM" id="SSF53474">
    <property type="entry name" value="alpha/beta-Hydrolases"/>
    <property type="match status" value="1"/>
</dbReference>
<accession>A0ABT9W1Q5</accession>
<evidence type="ECO:0000313" key="2">
    <source>
        <dbReference type="Proteomes" id="UP001235840"/>
    </source>
</evidence>
<protein>
    <submittedName>
        <fullName evidence="1">Pimeloyl-ACP methyl ester carboxylesterase</fullName>
    </submittedName>
</protein>
<proteinExistence type="predicted"/>
<dbReference type="RefSeq" id="WP_307395661.1">
    <property type="nucleotide sequence ID" value="NZ_BAAADK010000030.1"/>
</dbReference>
<keyword evidence="2" id="KW-1185">Reference proteome</keyword>
<organism evidence="1 2">
    <name type="scientific">Caldalkalibacillus horti</name>
    <dbReference type="NCBI Taxonomy" id="77523"/>
    <lineage>
        <taxon>Bacteria</taxon>
        <taxon>Bacillati</taxon>
        <taxon>Bacillota</taxon>
        <taxon>Bacilli</taxon>
        <taxon>Bacillales</taxon>
        <taxon>Bacillaceae</taxon>
        <taxon>Caldalkalibacillus</taxon>
    </lineage>
</organism>
<dbReference type="Proteomes" id="UP001235840">
    <property type="component" value="Unassembled WGS sequence"/>
</dbReference>
<dbReference type="EMBL" id="JAUSTY010000012">
    <property type="protein sequence ID" value="MDQ0166997.1"/>
    <property type="molecule type" value="Genomic_DNA"/>
</dbReference>
<comment type="caution">
    <text evidence="1">The sequence shown here is derived from an EMBL/GenBank/DDBJ whole genome shotgun (WGS) entry which is preliminary data.</text>
</comment>
<dbReference type="Gene3D" id="3.40.50.1820">
    <property type="entry name" value="alpha/beta hydrolase"/>
    <property type="match status" value="1"/>
</dbReference>
<evidence type="ECO:0000313" key="1">
    <source>
        <dbReference type="EMBL" id="MDQ0166997.1"/>
    </source>
</evidence>
<gene>
    <name evidence="1" type="ORF">J2S11_002914</name>
</gene>
<sequence length="179" mass="19668">MGALGISHGAWVVIEAARLYPTIAFVIPVVGGGVPLWRALQYETERTLQIRGYDPTTVEEAKSSMLAVFGLLRNGDANLLASLLQQLNNFTWFEDTALARFKGLSPEVIELAAKHIWDAELSYDPLPALQNIAAPILAILAEKDDFVPAIECMKSFAELEREGMIVRTAGNVELFAAFY</sequence>
<reference evidence="1 2" key="1">
    <citation type="submission" date="2023-07" db="EMBL/GenBank/DDBJ databases">
        <title>Genomic Encyclopedia of Type Strains, Phase IV (KMG-IV): sequencing the most valuable type-strain genomes for metagenomic binning, comparative biology and taxonomic classification.</title>
        <authorList>
            <person name="Goeker M."/>
        </authorList>
    </citation>
    <scope>NUCLEOTIDE SEQUENCE [LARGE SCALE GENOMIC DNA]</scope>
    <source>
        <strain evidence="1 2">DSM 12751</strain>
    </source>
</reference>
<name>A0ABT9W1Q5_9BACI</name>
<dbReference type="InterPro" id="IPR029058">
    <property type="entry name" value="AB_hydrolase_fold"/>
</dbReference>